<reference evidence="2" key="1">
    <citation type="journal article" date="2019" name="Int. J. Syst. Evol. Microbiol.">
        <title>The Global Catalogue of Microorganisms (GCM) 10K type strain sequencing project: providing services to taxonomists for standard genome sequencing and annotation.</title>
        <authorList>
            <consortium name="The Broad Institute Genomics Platform"/>
            <consortium name="The Broad Institute Genome Sequencing Center for Infectious Disease"/>
            <person name="Wu L."/>
            <person name="Ma J."/>
        </authorList>
    </citation>
    <scope>NUCLEOTIDE SEQUENCE [LARGE SCALE GENOMIC DNA]</scope>
    <source>
        <strain evidence="2">JCM 4087</strain>
    </source>
</reference>
<accession>A0ABP6J1C2</accession>
<keyword evidence="2" id="KW-1185">Reference proteome</keyword>
<protein>
    <submittedName>
        <fullName evidence="1">Uncharacterized protein</fullName>
    </submittedName>
</protein>
<comment type="caution">
    <text evidence="1">The sequence shown here is derived from an EMBL/GenBank/DDBJ whole genome shotgun (WGS) entry which is preliminary data.</text>
</comment>
<dbReference type="Proteomes" id="UP001501102">
    <property type="component" value="Unassembled WGS sequence"/>
</dbReference>
<dbReference type="EMBL" id="BAAAXZ010000041">
    <property type="protein sequence ID" value="GAA2917007.1"/>
    <property type="molecule type" value="Genomic_DNA"/>
</dbReference>
<proteinExistence type="predicted"/>
<evidence type="ECO:0000313" key="1">
    <source>
        <dbReference type="EMBL" id="GAA2917007.1"/>
    </source>
</evidence>
<gene>
    <name evidence="1" type="ORF">GCM10020221_11340</name>
</gene>
<sequence length="189" mass="20388">MTDVQGAPEGEHSPVTNEAIVADSANDLQAQVDKWKALSRQNEKAFKSASRELDELRTAHMSDQERAIEQARQDARTVALSEVGERLAVAELRAQAADAGVQLPDADFLNASRFLAEDGTPDAESITAFVSTLPSTTLPPVYRQDMGLGHRGSSTAGQLSRSDLSRMTPAQINEARDKGLLDALMRGEL</sequence>
<name>A0ABP6J1C2_STRTU</name>
<organism evidence="1 2">
    <name type="scientific">Streptomyces thioluteus</name>
    <dbReference type="NCBI Taxonomy" id="66431"/>
    <lineage>
        <taxon>Bacteria</taxon>
        <taxon>Bacillati</taxon>
        <taxon>Actinomycetota</taxon>
        <taxon>Actinomycetes</taxon>
        <taxon>Kitasatosporales</taxon>
        <taxon>Streptomycetaceae</taxon>
        <taxon>Streptomyces</taxon>
    </lineage>
</organism>
<dbReference type="RefSeq" id="WP_344961188.1">
    <property type="nucleotide sequence ID" value="NZ_BAAAXZ010000041.1"/>
</dbReference>
<evidence type="ECO:0000313" key="2">
    <source>
        <dbReference type="Proteomes" id="UP001501102"/>
    </source>
</evidence>